<dbReference type="GO" id="GO:0016740">
    <property type="term" value="F:transferase activity"/>
    <property type="evidence" value="ECO:0007669"/>
    <property type="project" value="UniProtKB-KW"/>
</dbReference>
<dbReference type="InterPro" id="IPR001173">
    <property type="entry name" value="Glyco_trans_2-like"/>
</dbReference>
<keyword evidence="2" id="KW-0808">Transferase</keyword>
<dbReference type="Gene3D" id="3.90.550.10">
    <property type="entry name" value="Spore Coat Polysaccharide Biosynthesis Protein SpsA, Chain A"/>
    <property type="match status" value="2"/>
</dbReference>
<feature type="domain" description="Glycosyltransferase 2-like" evidence="1">
    <location>
        <begin position="314"/>
        <end position="493"/>
    </location>
</feature>
<dbReference type="AlphaFoldDB" id="A0A7Y3TWX2"/>
<sequence length="584" mass="66404">MRASTQYGYTHWVSSVEPDLCRLAENWLYSDEKASPTFAILLPLHDVEFERVGMAGLKQTLLSLMAQRYSKWEVSIALPATLNAKQVAAIRLLAHNICASAAYVSICQQASLAALTRHAFIQSSGEGTLFLSPGDILAPLALSRIADAWLEAPSCQLFYADEDVVDNEKRRSQPSFKPEWNPDLLLSTHYVGRMAVYKRRILWRLEVYQEIGGRVRSDMRRDDLDYARALRFLAWLSQRETSTVGTVKRLPWMLYHRHIAHHKADQKRLDYIPLLVEDWVKLTLPGCEARVSHGQLPFSAHVRWPLGERPPLVSLLVPTRDGVDILRPCVDRILALTHYRHFELLILDNQSTCPQTLAYLADVAARDSRVKVLHWHHPFNYSAINNFGVRHANGDIIGMVNNDIEPINGDWLSEMVGQVLRPDIGCVGAKLYYPNGTLQHGGVILGLGGVAGHAHRFFPRQAEGYCGRLKLTQNLTAVTGACLLVRKDVFYEVGGLNEQKLAVTFNDVDLCLKVYKAGYRNLWTPYAELYHHESISRGADNTPKKRTRRLREMAYMRRTWRDLLNHDPAYNPNLTLAYEDFSLR</sequence>
<proteinExistence type="predicted"/>
<evidence type="ECO:0000259" key="1">
    <source>
        <dbReference type="Pfam" id="PF00535"/>
    </source>
</evidence>
<protein>
    <submittedName>
        <fullName evidence="2">Glycosyltransferase</fullName>
    </submittedName>
</protein>
<name>A0A7Y3TWX2_9GAMM</name>
<dbReference type="SUPFAM" id="SSF53448">
    <property type="entry name" value="Nucleotide-diphospho-sugar transferases"/>
    <property type="match status" value="2"/>
</dbReference>
<gene>
    <name evidence="2" type="ORF">HLB35_07400</name>
</gene>
<accession>A0A7Y3TWX2</accession>
<dbReference type="InterPro" id="IPR029044">
    <property type="entry name" value="Nucleotide-diphossugar_trans"/>
</dbReference>
<keyword evidence="3" id="KW-1185">Reference proteome</keyword>
<reference evidence="2 3" key="2">
    <citation type="submission" date="2020-06" db="EMBL/GenBank/DDBJ databases">
        <title>Halomonas songnenensis sp. nov., a moderately halophilic bacterium isolated from saline and alkaline soils.</title>
        <authorList>
            <person name="Jiang J."/>
            <person name="Pan Y."/>
        </authorList>
    </citation>
    <scope>NUCLEOTIDE SEQUENCE [LARGE SCALE GENOMIC DNA]</scope>
    <source>
        <strain evidence="2 3">TBZ9</strain>
    </source>
</reference>
<dbReference type="CDD" id="cd04186">
    <property type="entry name" value="GT_2_like_c"/>
    <property type="match status" value="1"/>
</dbReference>
<dbReference type="PANTHER" id="PTHR43179:SF7">
    <property type="entry name" value="RHAMNOSYLTRANSFERASE WBBL"/>
    <property type="match status" value="1"/>
</dbReference>
<comment type="caution">
    <text evidence="2">The sequence shown here is derived from an EMBL/GenBank/DDBJ whole genome shotgun (WGS) entry which is preliminary data.</text>
</comment>
<dbReference type="Pfam" id="PF00535">
    <property type="entry name" value="Glycos_transf_2"/>
    <property type="match status" value="1"/>
</dbReference>
<evidence type="ECO:0000313" key="3">
    <source>
        <dbReference type="Proteomes" id="UP000588806"/>
    </source>
</evidence>
<organism evidence="2 3">
    <name type="scientific">Vreelandella azerica</name>
    <dbReference type="NCBI Taxonomy" id="2732867"/>
    <lineage>
        <taxon>Bacteria</taxon>
        <taxon>Pseudomonadati</taxon>
        <taxon>Pseudomonadota</taxon>
        <taxon>Gammaproteobacteria</taxon>
        <taxon>Oceanospirillales</taxon>
        <taxon>Halomonadaceae</taxon>
        <taxon>Vreelandella</taxon>
    </lineage>
</organism>
<reference evidence="2 3" key="1">
    <citation type="submission" date="2020-05" db="EMBL/GenBank/DDBJ databases">
        <authorList>
            <person name="Ruan W."/>
            <person name="Jeon C.O."/>
            <person name="Chun B.H."/>
        </authorList>
    </citation>
    <scope>NUCLEOTIDE SEQUENCE [LARGE SCALE GENOMIC DNA]</scope>
    <source>
        <strain evidence="2 3">TBZ9</strain>
    </source>
</reference>
<dbReference type="PANTHER" id="PTHR43179">
    <property type="entry name" value="RHAMNOSYLTRANSFERASE WBBL"/>
    <property type="match status" value="1"/>
</dbReference>
<evidence type="ECO:0000313" key="2">
    <source>
        <dbReference type="EMBL" id="NOG31640.1"/>
    </source>
</evidence>
<dbReference type="Proteomes" id="UP000588806">
    <property type="component" value="Unassembled WGS sequence"/>
</dbReference>
<dbReference type="EMBL" id="JABFHI010000002">
    <property type="protein sequence ID" value="NOG31640.1"/>
    <property type="molecule type" value="Genomic_DNA"/>
</dbReference>